<evidence type="ECO:0000313" key="1">
    <source>
        <dbReference type="EMBL" id="MBS2964243.1"/>
    </source>
</evidence>
<sequence>MCTHQDATQTVSNIAQAYQGASTQRMMSGWAELSGRHVREIVDGSVIVTDALEAWAGYIVAQKLEAIGQLVEMAAEFFADQAASVATFGIAEAALPLIIEAGQKLGQSLVQDLEQYVLGKVVEAALRPFMAKVQALLAGLDWGNTGASGSGAGEGFSLDEAQMRMHLSTLRSHADTMLGHGQTLRQGLAGLSF</sequence>
<dbReference type="RefSeq" id="WP_211468609.1">
    <property type="nucleotide sequence ID" value="NZ_JAGSXH010000045.1"/>
</dbReference>
<keyword evidence="2" id="KW-1185">Reference proteome</keyword>
<gene>
    <name evidence="1" type="ORF">KGA66_14380</name>
</gene>
<reference evidence="1" key="1">
    <citation type="submission" date="2021-04" db="EMBL/GenBank/DDBJ databases">
        <title>Genome based classification of Actinospica acidithermotolerans sp. nov., an actinobacterium isolated from an Indonesian hot spring.</title>
        <authorList>
            <person name="Kusuma A.B."/>
            <person name="Putra K.E."/>
            <person name="Nafisah S."/>
            <person name="Loh J."/>
            <person name="Nouioui I."/>
            <person name="Goodfellow M."/>
        </authorList>
    </citation>
    <scope>NUCLEOTIDE SEQUENCE</scope>
    <source>
        <strain evidence="1">DSM 45618</strain>
    </source>
</reference>
<organism evidence="1 2">
    <name type="scientific">Actinocrinis puniceicyclus</name>
    <dbReference type="NCBI Taxonomy" id="977794"/>
    <lineage>
        <taxon>Bacteria</taxon>
        <taxon>Bacillati</taxon>
        <taxon>Actinomycetota</taxon>
        <taxon>Actinomycetes</taxon>
        <taxon>Catenulisporales</taxon>
        <taxon>Actinospicaceae</taxon>
        <taxon>Actinocrinis</taxon>
    </lineage>
</organism>
<name>A0A8J7WKZ0_9ACTN</name>
<dbReference type="EMBL" id="JAGSXH010000045">
    <property type="protein sequence ID" value="MBS2964243.1"/>
    <property type="molecule type" value="Genomic_DNA"/>
</dbReference>
<proteinExistence type="predicted"/>
<comment type="caution">
    <text evidence="1">The sequence shown here is derived from an EMBL/GenBank/DDBJ whole genome shotgun (WGS) entry which is preliminary data.</text>
</comment>
<accession>A0A8J7WKZ0</accession>
<evidence type="ECO:0000313" key="2">
    <source>
        <dbReference type="Proteomes" id="UP000677913"/>
    </source>
</evidence>
<dbReference type="AlphaFoldDB" id="A0A8J7WKZ0"/>
<dbReference type="Proteomes" id="UP000677913">
    <property type="component" value="Unassembled WGS sequence"/>
</dbReference>
<protein>
    <submittedName>
        <fullName evidence="1">Uncharacterized protein</fullName>
    </submittedName>
</protein>